<organism evidence="2">
    <name type="scientific">marine sediment metagenome</name>
    <dbReference type="NCBI Taxonomy" id="412755"/>
    <lineage>
        <taxon>unclassified sequences</taxon>
        <taxon>metagenomes</taxon>
        <taxon>ecological metagenomes</taxon>
    </lineage>
</organism>
<protein>
    <recommendedName>
        <fullName evidence="3">Portal protein</fullName>
    </recommendedName>
</protein>
<feature type="coiled-coil region" evidence="1">
    <location>
        <begin position="381"/>
        <end position="408"/>
    </location>
</feature>
<proteinExistence type="predicted"/>
<comment type="caution">
    <text evidence="2">The sequence shown here is derived from an EMBL/GenBank/DDBJ whole genome shotgun (WGS) entry which is preliminary data.</text>
</comment>
<accession>A0A0F9SSS4</accession>
<dbReference type="EMBL" id="LAZR01000370">
    <property type="protein sequence ID" value="KKN72060.1"/>
    <property type="molecule type" value="Genomic_DNA"/>
</dbReference>
<sequence>MSSGTPVNPAAGSNFVYSNMSSQGIEQGTVPAHGPAFALSPRQMDLGAYWSYYRCRNYDTRTVDWNGQPVTSGLDHEVIVSQAYTPPGFYDAGANYPIKFRRPYAPYYLAKIIVDRFSGLLFSTSRQPSLTYAGDEQTEDYMRTVAKVGRLWPAMAQARRFGGAMGSAAIGFSIVAGKPRFETHDPRWTQPTFKDRHELILRQIEKRYVYPHYVRDPNEGEWIEVWFWYRRVINEHIDEVWERVPVEDGEEPIWEHHESSKVEHGLGICPVVWIQNTPEEDDIDGDPDCWGIFDIIEEHDALISQASRGVKANCDPTLWISSDEEVDGPIQKGSDNALKYEKGSNARYLEITGAGPRAATEMAGELRERAYEIAAVVPDDISAIEKTATEIRARMARMTEKADSLREQYGEMGIKKLLEIAEFVIRQTVGTRNVEREFSDGDNVESIRKTMRVTSTLELPPRYEESDEGTKIPIPRVLGPGSYLELKWPRYFEPTLEEISKAVLAAVAGISGGVMDMKMAIAFLKQYLPIEDEEAIVKRLEKKMEETEQDMTQFQMFT</sequence>
<evidence type="ECO:0008006" key="3">
    <source>
        <dbReference type="Google" id="ProtNLM"/>
    </source>
</evidence>
<feature type="coiled-coil region" evidence="1">
    <location>
        <begin position="530"/>
        <end position="557"/>
    </location>
</feature>
<name>A0A0F9SSS4_9ZZZZ</name>
<keyword evidence="1" id="KW-0175">Coiled coil</keyword>
<reference evidence="2" key="1">
    <citation type="journal article" date="2015" name="Nature">
        <title>Complex archaea that bridge the gap between prokaryotes and eukaryotes.</title>
        <authorList>
            <person name="Spang A."/>
            <person name="Saw J.H."/>
            <person name="Jorgensen S.L."/>
            <person name="Zaremba-Niedzwiedzka K."/>
            <person name="Martijn J."/>
            <person name="Lind A.E."/>
            <person name="van Eijk R."/>
            <person name="Schleper C."/>
            <person name="Guy L."/>
            <person name="Ettema T.J."/>
        </authorList>
    </citation>
    <scope>NUCLEOTIDE SEQUENCE</scope>
</reference>
<evidence type="ECO:0000313" key="2">
    <source>
        <dbReference type="EMBL" id="KKN72060.1"/>
    </source>
</evidence>
<evidence type="ECO:0000256" key="1">
    <source>
        <dbReference type="SAM" id="Coils"/>
    </source>
</evidence>
<dbReference type="AlphaFoldDB" id="A0A0F9SSS4"/>
<gene>
    <name evidence="2" type="ORF">LCGC14_0414550</name>
</gene>